<dbReference type="PANTHER" id="PTHR45642:SF35">
    <property type="entry name" value="GDSL ESTERASE_LIPASE APG"/>
    <property type="match status" value="1"/>
</dbReference>
<dbReference type="Proteomes" id="UP000594263">
    <property type="component" value="Unplaced"/>
</dbReference>
<organism evidence="3 4">
    <name type="scientific">Kalanchoe fedtschenkoi</name>
    <name type="common">Lavender scallops</name>
    <name type="synonym">South American air plant</name>
    <dbReference type="NCBI Taxonomy" id="63787"/>
    <lineage>
        <taxon>Eukaryota</taxon>
        <taxon>Viridiplantae</taxon>
        <taxon>Streptophyta</taxon>
        <taxon>Embryophyta</taxon>
        <taxon>Tracheophyta</taxon>
        <taxon>Spermatophyta</taxon>
        <taxon>Magnoliopsida</taxon>
        <taxon>eudicotyledons</taxon>
        <taxon>Gunneridae</taxon>
        <taxon>Pentapetalae</taxon>
        <taxon>Saxifragales</taxon>
        <taxon>Crassulaceae</taxon>
        <taxon>Kalanchoe</taxon>
    </lineage>
</organism>
<reference evidence="3" key="1">
    <citation type="submission" date="2021-01" db="UniProtKB">
        <authorList>
            <consortium name="EnsemblPlants"/>
        </authorList>
    </citation>
    <scope>IDENTIFICATION</scope>
</reference>
<feature type="chain" id="PRO_5029538253" description="GDSL esterase/lipase" evidence="2">
    <location>
        <begin position="23"/>
        <end position="366"/>
    </location>
</feature>
<dbReference type="GO" id="GO:0048046">
    <property type="term" value="C:apoplast"/>
    <property type="evidence" value="ECO:0007669"/>
    <property type="project" value="TreeGrafter"/>
</dbReference>
<evidence type="ECO:0000313" key="4">
    <source>
        <dbReference type="Proteomes" id="UP000594263"/>
    </source>
</evidence>
<dbReference type="InterPro" id="IPR035669">
    <property type="entry name" value="SGNH_plant_lipase-like"/>
</dbReference>
<dbReference type="Gene3D" id="3.40.50.1110">
    <property type="entry name" value="SGNH hydrolase"/>
    <property type="match status" value="1"/>
</dbReference>
<dbReference type="AlphaFoldDB" id="A0A7N0UA26"/>
<dbReference type="GO" id="GO:0016788">
    <property type="term" value="F:hydrolase activity, acting on ester bonds"/>
    <property type="evidence" value="ECO:0007669"/>
    <property type="project" value="InterPro"/>
</dbReference>
<dbReference type="PANTHER" id="PTHR45642">
    <property type="entry name" value="GDSL ESTERASE/LIPASE EXL3"/>
    <property type="match status" value="1"/>
</dbReference>
<feature type="signal peptide" evidence="2">
    <location>
        <begin position="1"/>
        <end position="22"/>
    </location>
</feature>
<dbReference type="InterPro" id="IPR036514">
    <property type="entry name" value="SGNH_hydro_sf"/>
</dbReference>
<dbReference type="Pfam" id="PF00657">
    <property type="entry name" value="Lipase_GDSL"/>
    <property type="match status" value="1"/>
</dbReference>
<comment type="similarity">
    <text evidence="1">Belongs to the 'GDSL' lipolytic enzyme family.</text>
</comment>
<sequence length="366" mass="40418">MGLLYNLMSLFSLIQTVILVLGAGVIGQTPSSLVPAIITFGDSLVDIGNNNYLPTVFKANYPPYGRDFPNHRPTGRFCNGKLATDFAADILGFKTYAPAYHSRREFRRNILLGANFASAGSGFDETTAQLSGAIPLSRQLHHFKKYRYRLVNATNSKQAASIIKDALYIVSFGSSDFIQNYYVNPFINKVYSPNEYSSMLIRTFKQFIKDLYHLGARRIGATSLPPLGCLPIAKTLYRHRESGKCVTRINRDAQRFNAKMNVAASQLQRAHPELKIVVFDIFTPFYNLVLSPSNYGFAEAGRGCCGTGVVETTTLMCNTKSLGTCSNATQYVFWDSAHPSEAANRILAGALIVQGCSCFEDPKMNS</sequence>
<protein>
    <recommendedName>
        <fullName evidence="5">GDSL esterase/lipase</fullName>
    </recommendedName>
</protein>
<keyword evidence="2" id="KW-0732">Signal</keyword>
<dbReference type="InterPro" id="IPR001087">
    <property type="entry name" value="GDSL"/>
</dbReference>
<dbReference type="Gramene" id="Kaladp0059s0140.1.v1.1">
    <property type="protein sequence ID" value="Kaladp0059s0140.1.v1.1"/>
    <property type="gene ID" value="Kaladp0059s0140.v1.1"/>
</dbReference>
<dbReference type="CDD" id="cd01837">
    <property type="entry name" value="SGNH_plant_lipase_like"/>
    <property type="match status" value="1"/>
</dbReference>
<evidence type="ECO:0000256" key="1">
    <source>
        <dbReference type="ARBA" id="ARBA00008668"/>
    </source>
</evidence>
<dbReference type="SUPFAM" id="SSF52266">
    <property type="entry name" value="SGNH hydrolase"/>
    <property type="match status" value="1"/>
</dbReference>
<keyword evidence="4" id="KW-1185">Reference proteome</keyword>
<accession>A0A7N0UA26</accession>
<name>A0A7N0UA26_KALFE</name>
<evidence type="ECO:0000256" key="2">
    <source>
        <dbReference type="SAM" id="SignalP"/>
    </source>
</evidence>
<evidence type="ECO:0008006" key="5">
    <source>
        <dbReference type="Google" id="ProtNLM"/>
    </source>
</evidence>
<dbReference type="EnsemblPlants" id="Kaladp0059s0140.1.v1.1">
    <property type="protein sequence ID" value="Kaladp0059s0140.1.v1.1"/>
    <property type="gene ID" value="Kaladp0059s0140.v1.1"/>
</dbReference>
<proteinExistence type="inferred from homology"/>
<evidence type="ECO:0000313" key="3">
    <source>
        <dbReference type="EnsemblPlants" id="Kaladp0059s0140.1.v1.1"/>
    </source>
</evidence>
<dbReference type="FunFam" id="3.40.50.1110:FF:000003">
    <property type="entry name" value="GDSL esterase/lipase APG"/>
    <property type="match status" value="1"/>
</dbReference>
<dbReference type="InterPro" id="IPR050592">
    <property type="entry name" value="GDSL_lipolytic_enzyme"/>
</dbReference>